<dbReference type="AlphaFoldDB" id="A0AAD7N0B4"/>
<keyword evidence="2" id="KW-1185">Reference proteome</keyword>
<dbReference type="SUPFAM" id="SSF88723">
    <property type="entry name" value="PIN domain-like"/>
    <property type="match status" value="1"/>
</dbReference>
<dbReference type="EMBL" id="JARKIB010000111">
    <property type="protein sequence ID" value="KAJ7738593.1"/>
    <property type="molecule type" value="Genomic_DNA"/>
</dbReference>
<name>A0AAD7N0B4_9AGAR</name>
<organism evidence="1 2">
    <name type="scientific">Mycena metata</name>
    <dbReference type="NCBI Taxonomy" id="1033252"/>
    <lineage>
        <taxon>Eukaryota</taxon>
        <taxon>Fungi</taxon>
        <taxon>Dikarya</taxon>
        <taxon>Basidiomycota</taxon>
        <taxon>Agaricomycotina</taxon>
        <taxon>Agaricomycetes</taxon>
        <taxon>Agaricomycetidae</taxon>
        <taxon>Agaricales</taxon>
        <taxon>Marasmiineae</taxon>
        <taxon>Mycenaceae</taxon>
        <taxon>Mycena</taxon>
    </lineage>
</organism>
<comment type="caution">
    <text evidence="1">The sequence shown here is derived from an EMBL/GenBank/DDBJ whole genome shotgun (WGS) entry which is preliminary data.</text>
</comment>
<reference evidence="1" key="1">
    <citation type="submission" date="2023-03" db="EMBL/GenBank/DDBJ databases">
        <title>Massive genome expansion in bonnet fungi (Mycena s.s.) driven by repeated elements and novel gene families across ecological guilds.</title>
        <authorList>
            <consortium name="Lawrence Berkeley National Laboratory"/>
            <person name="Harder C.B."/>
            <person name="Miyauchi S."/>
            <person name="Viragh M."/>
            <person name="Kuo A."/>
            <person name="Thoen E."/>
            <person name="Andreopoulos B."/>
            <person name="Lu D."/>
            <person name="Skrede I."/>
            <person name="Drula E."/>
            <person name="Henrissat B."/>
            <person name="Morin E."/>
            <person name="Kohler A."/>
            <person name="Barry K."/>
            <person name="LaButti K."/>
            <person name="Morin E."/>
            <person name="Salamov A."/>
            <person name="Lipzen A."/>
            <person name="Mereny Z."/>
            <person name="Hegedus B."/>
            <person name="Baldrian P."/>
            <person name="Stursova M."/>
            <person name="Weitz H."/>
            <person name="Taylor A."/>
            <person name="Grigoriev I.V."/>
            <person name="Nagy L.G."/>
            <person name="Martin F."/>
            <person name="Kauserud H."/>
        </authorList>
    </citation>
    <scope>NUCLEOTIDE SEQUENCE</scope>
    <source>
        <strain evidence="1">CBHHK182m</strain>
    </source>
</reference>
<protein>
    <submittedName>
        <fullName evidence="1">Uncharacterized protein</fullName>
    </submittedName>
</protein>
<dbReference type="InterPro" id="IPR029060">
    <property type="entry name" value="PIN-like_dom_sf"/>
</dbReference>
<evidence type="ECO:0000313" key="1">
    <source>
        <dbReference type="EMBL" id="KAJ7738593.1"/>
    </source>
</evidence>
<dbReference type="Proteomes" id="UP001215598">
    <property type="component" value="Unassembled WGS sequence"/>
</dbReference>
<dbReference type="Gene3D" id="3.40.50.1010">
    <property type="entry name" value="5'-nuclease"/>
    <property type="match status" value="1"/>
</dbReference>
<accession>A0AAD7N0B4</accession>
<proteinExistence type="predicted"/>
<gene>
    <name evidence="1" type="ORF">B0H16DRAFT_1424805</name>
</gene>
<sequence>MGVPDLWTELAPAPKVRSLKNLAVAEGFEANRSGSRGFRIGIDASIWFFPAAYRREGELQTMFLRCATLMDAPFLPLFVHRCSAAR</sequence>
<evidence type="ECO:0000313" key="2">
    <source>
        <dbReference type="Proteomes" id="UP001215598"/>
    </source>
</evidence>